<feature type="chain" id="PRO_5046888473" evidence="2">
    <location>
        <begin position="22"/>
        <end position="199"/>
    </location>
</feature>
<protein>
    <submittedName>
        <fullName evidence="3">Lipoprotein</fullName>
    </submittedName>
</protein>
<keyword evidence="4" id="KW-1185">Reference proteome</keyword>
<feature type="region of interest" description="Disordered" evidence="1">
    <location>
        <begin position="154"/>
        <end position="199"/>
    </location>
</feature>
<evidence type="ECO:0000256" key="1">
    <source>
        <dbReference type="SAM" id="MobiDB-lite"/>
    </source>
</evidence>
<keyword evidence="2" id="KW-0732">Signal</keyword>
<sequence>MRRGRAITALAALAISLTACGSSSTPPGGAATGGLQAKNADLSGANMYFIANTEQMGWFVTDADGLPLYRFDKDVPKPSKSNCEGECLKSWKPVLADKTPMATGVDPISMGVLTRPDGTKQLTIAGYPQYTYAEDKVAGDMKGQGKGGTWWVTAPNGAKITGGKAQNNSKKSSSTPSTSPTSPAGGTPQSTPTSAAPGY</sequence>
<dbReference type="PANTHER" id="PTHR39335:SF1">
    <property type="entry name" value="BLL4220 PROTEIN"/>
    <property type="match status" value="1"/>
</dbReference>
<feature type="compositionally biased region" description="Low complexity" evidence="1">
    <location>
        <begin position="169"/>
        <end position="199"/>
    </location>
</feature>
<organism evidence="3 4">
    <name type="scientific">Lentzea flava</name>
    <dbReference type="NCBI Taxonomy" id="103732"/>
    <lineage>
        <taxon>Bacteria</taxon>
        <taxon>Bacillati</taxon>
        <taxon>Actinomycetota</taxon>
        <taxon>Actinomycetes</taxon>
        <taxon>Pseudonocardiales</taxon>
        <taxon>Pseudonocardiaceae</taxon>
        <taxon>Lentzea</taxon>
    </lineage>
</organism>
<evidence type="ECO:0000313" key="3">
    <source>
        <dbReference type="EMBL" id="GGU41423.1"/>
    </source>
</evidence>
<comment type="caution">
    <text evidence="3">The sequence shown here is derived from an EMBL/GenBank/DDBJ whole genome shotgun (WGS) entry which is preliminary data.</text>
</comment>
<evidence type="ECO:0000256" key="2">
    <source>
        <dbReference type="SAM" id="SignalP"/>
    </source>
</evidence>
<dbReference type="Pfam" id="PF03640">
    <property type="entry name" value="Lipoprotein_15"/>
    <property type="match status" value="2"/>
</dbReference>
<feature type="signal peptide" evidence="2">
    <location>
        <begin position="1"/>
        <end position="21"/>
    </location>
</feature>
<reference evidence="4" key="1">
    <citation type="journal article" date="2019" name="Int. J. Syst. Evol. Microbiol.">
        <title>The Global Catalogue of Microorganisms (GCM) 10K type strain sequencing project: providing services to taxonomists for standard genome sequencing and annotation.</title>
        <authorList>
            <consortium name="The Broad Institute Genomics Platform"/>
            <consortium name="The Broad Institute Genome Sequencing Center for Infectious Disease"/>
            <person name="Wu L."/>
            <person name="Ma J."/>
        </authorList>
    </citation>
    <scope>NUCLEOTIDE SEQUENCE [LARGE SCALE GENOMIC DNA]</scope>
    <source>
        <strain evidence="4">JCM 3296</strain>
    </source>
</reference>
<dbReference type="InterPro" id="IPR005297">
    <property type="entry name" value="Lipoprotein_repeat"/>
</dbReference>
<dbReference type="PANTHER" id="PTHR39335">
    <property type="entry name" value="BLL4220 PROTEIN"/>
    <property type="match status" value="1"/>
</dbReference>
<name>A0ABQ2ULH8_9PSEU</name>
<dbReference type="RefSeq" id="WP_229812688.1">
    <property type="nucleotide sequence ID" value="NZ_BMRE01000014.1"/>
</dbReference>
<gene>
    <name evidence="3" type="ORF">GCM10010178_37520</name>
</gene>
<dbReference type="Proteomes" id="UP000649573">
    <property type="component" value="Unassembled WGS sequence"/>
</dbReference>
<proteinExistence type="predicted"/>
<keyword evidence="3" id="KW-0449">Lipoprotein</keyword>
<accession>A0ABQ2ULH8</accession>
<evidence type="ECO:0000313" key="4">
    <source>
        <dbReference type="Proteomes" id="UP000649573"/>
    </source>
</evidence>
<dbReference type="EMBL" id="BMRE01000014">
    <property type="protein sequence ID" value="GGU41423.1"/>
    <property type="molecule type" value="Genomic_DNA"/>
</dbReference>
<dbReference type="PROSITE" id="PS51257">
    <property type="entry name" value="PROKAR_LIPOPROTEIN"/>
    <property type="match status" value="1"/>
</dbReference>